<proteinExistence type="predicted"/>
<dbReference type="GO" id="GO:0006351">
    <property type="term" value="P:DNA-templated transcription"/>
    <property type="evidence" value="ECO:0007669"/>
    <property type="project" value="InterPro"/>
</dbReference>
<comment type="caution">
    <text evidence="5">The sequence shown here is derived from an EMBL/GenBank/DDBJ whole genome shotgun (WGS) entry which is preliminary data.</text>
</comment>
<dbReference type="Pfam" id="PF00172">
    <property type="entry name" value="Zn_clus"/>
    <property type="match status" value="1"/>
</dbReference>
<dbReference type="CDD" id="cd00067">
    <property type="entry name" value="GAL4"/>
    <property type="match status" value="1"/>
</dbReference>
<evidence type="ECO:0000313" key="6">
    <source>
        <dbReference type="Proteomes" id="UP000193218"/>
    </source>
</evidence>
<protein>
    <recommendedName>
        <fullName evidence="4">Zn(2)-C6 fungal-type domain-containing protein</fullName>
    </recommendedName>
</protein>
<dbReference type="OrthoDB" id="39175at2759"/>
<dbReference type="Proteomes" id="UP000193218">
    <property type="component" value="Unassembled WGS sequence"/>
</dbReference>
<organism evidence="5 6">
    <name type="scientific">Kockovaella imperatae</name>
    <dbReference type="NCBI Taxonomy" id="4999"/>
    <lineage>
        <taxon>Eukaryota</taxon>
        <taxon>Fungi</taxon>
        <taxon>Dikarya</taxon>
        <taxon>Basidiomycota</taxon>
        <taxon>Agaricomycotina</taxon>
        <taxon>Tremellomycetes</taxon>
        <taxon>Tremellales</taxon>
        <taxon>Cuniculitremaceae</taxon>
        <taxon>Kockovaella</taxon>
    </lineage>
</organism>
<keyword evidence="2" id="KW-0539">Nucleus</keyword>
<keyword evidence="1" id="KW-0479">Metal-binding</keyword>
<feature type="domain" description="Zn(2)-C6 fungal-type" evidence="4">
    <location>
        <begin position="17"/>
        <end position="53"/>
    </location>
</feature>
<dbReference type="InterPro" id="IPR036864">
    <property type="entry name" value="Zn2-C6_fun-type_DNA-bd_sf"/>
</dbReference>
<evidence type="ECO:0000256" key="1">
    <source>
        <dbReference type="ARBA" id="ARBA00022723"/>
    </source>
</evidence>
<dbReference type="InParanoid" id="A0A1Y1USV6"/>
<name>A0A1Y1USV6_9TREE</name>
<gene>
    <name evidence="5" type="ORF">BD324DRAFT_574415</name>
</gene>
<sequence>MSSDRKPTEKLRRGYRACLHCRSRKAKCDLGDIDAPSEPPCSRCRRESRECIFVPSLRGGNSRRSTSASITDMDEFPGPRPSLRTMDPPASPNVEYSGLLGLNPYPKRPSLTDEYNSGDLANPFPQLPQHPPISTTSPKRRRIVPRTADPSDIVVADLQNESDALHILALASGQSDLQSGGPSRSSIPARTGSGKSVHAELSDFILVKKRILSVSQIVDLVNTFFRYHHHFFPMVPAYLIPRARTLGRFASDEPYLLAGIIIIASRNHAGEGMRTIHDRSWSVMRGWISDIECLGAPPSVGLVECLLLLAENLPRDPEVGTTADLQAFGLGEEHHGKENRQAWMLIGSAIRVAYGLRLDKVGLDIDNANHQMATKLFDEEERTFELERARLAWTYCYLFDRHISLRLGKAFWSRGPAVCFQGYSSSNQTGPAASGGNFPFFRPADSGEQDDLAGLIQAYVELTQMMSSAHDILYPNAARTKSLVVYGEYFKYIDELVRSLDGFKVLWGNKRWRTFPLNDAVWAMFYYAQLYICSFSYQAHVERAAIRADEEYQKLAESQSLPPPRPPLSLFPRGAAHSPDARYIFQSCDAARSLLRICVDSLHPGGALPYLPSRFLLWFTYAAILLLKAVYSGAVLRADQPKTLTLIDRLCSCLTEASTEDNDPPARYSRQLRGLKRKLSAMSDLVSLSCAIPN</sequence>
<dbReference type="PANTHER" id="PTHR31644:SF1">
    <property type="entry name" value="ZN(II)2CYS6 TRANSCRIPTION FACTOR (EUROFUNG)"/>
    <property type="match status" value="1"/>
</dbReference>
<dbReference type="SMART" id="SM00066">
    <property type="entry name" value="GAL4"/>
    <property type="match status" value="1"/>
</dbReference>
<dbReference type="GO" id="GO:0005634">
    <property type="term" value="C:nucleus"/>
    <property type="evidence" value="ECO:0007669"/>
    <property type="project" value="TreeGrafter"/>
</dbReference>
<dbReference type="InterPro" id="IPR001138">
    <property type="entry name" value="Zn2Cys6_DnaBD"/>
</dbReference>
<dbReference type="SUPFAM" id="SSF57701">
    <property type="entry name" value="Zn2/Cys6 DNA-binding domain"/>
    <property type="match status" value="1"/>
</dbReference>
<accession>A0A1Y1USV6</accession>
<dbReference type="RefSeq" id="XP_021874195.1">
    <property type="nucleotide sequence ID" value="XM_022013059.1"/>
</dbReference>
<evidence type="ECO:0000313" key="5">
    <source>
        <dbReference type="EMBL" id="ORX40516.1"/>
    </source>
</evidence>
<evidence type="ECO:0000259" key="4">
    <source>
        <dbReference type="PROSITE" id="PS50048"/>
    </source>
</evidence>
<reference evidence="5 6" key="1">
    <citation type="submission" date="2017-03" db="EMBL/GenBank/DDBJ databases">
        <title>Widespread Adenine N6-methylation of Active Genes in Fungi.</title>
        <authorList>
            <consortium name="DOE Joint Genome Institute"/>
            <person name="Mondo S.J."/>
            <person name="Dannebaum R.O."/>
            <person name="Kuo R.C."/>
            <person name="Louie K.B."/>
            <person name="Bewick A.J."/>
            <person name="Labutti K."/>
            <person name="Haridas S."/>
            <person name="Kuo A."/>
            <person name="Salamov A."/>
            <person name="Ahrendt S.R."/>
            <person name="Lau R."/>
            <person name="Bowen B.P."/>
            <person name="Lipzen A."/>
            <person name="Sullivan W."/>
            <person name="Andreopoulos W.B."/>
            <person name="Clum A."/>
            <person name="Lindquist E."/>
            <person name="Daum C."/>
            <person name="Northen T.R."/>
            <person name="Ramamoorthy G."/>
            <person name="Schmitz R.J."/>
            <person name="Gryganskyi A."/>
            <person name="Culley D."/>
            <person name="Magnuson J."/>
            <person name="James T.Y."/>
            <person name="O'Malley M.A."/>
            <person name="Stajich J.E."/>
            <person name="Spatafora J.W."/>
            <person name="Visel A."/>
            <person name="Grigoriev I.V."/>
        </authorList>
    </citation>
    <scope>NUCLEOTIDE SEQUENCE [LARGE SCALE GENOMIC DNA]</scope>
    <source>
        <strain evidence="5 6">NRRL Y-17943</strain>
    </source>
</reference>
<dbReference type="PROSITE" id="PS50048">
    <property type="entry name" value="ZN2_CY6_FUNGAL_2"/>
    <property type="match status" value="1"/>
</dbReference>
<dbReference type="GO" id="GO:0008270">
    <property type="term" value="F:zinc ion binding"/>
    <property type="evidence" value="ECO:0007669"/>
    <property type="project" value="InterPro"/>
</dbReference>
<dbReference type="GO" id="GO:0000981">
    <property type="term" value="F:DNA-binding transcription factor activity, RNA polymerase II-specific"/>
    <property type="evidence" value="ECO:0007669"/>
    <property type="project" value="InterPro"/>
</dbReference>
<dbReference type="Gene3D" id="4.10.240.10">
    <property type="entry name" value="Zn(2)-C6 fungal-type DNA-binding domain"/>
    <property type="match status" value="1"/>
</dbReference>
<keyword evidence="6" id="KW-1185">Reference proteome</keyword>
<feature type="region of interest" description="Disordered" evidence="3">
    <location>
        <begin position="58"/>
        <end position="87"/>
    </location>
</feature>
<dbReference type="EMBL" id="NBSH01000001">
    <property type="protein sequence ID" value="ORX40516.1"/>
    <property type="molecule type" value="Genomic_DNA"/>
</dbReference>
<feature type="compositionally biased region" description="Polar residues" evidence="3">
    <location>
        <begin position="174"/>
        <end position="188"/>
    </location>
</feature>
<dbReference type="InterPro" id="IPR052780">
    <property type="entry name" value="AAA_Catabolism_Regulators"/>
</dbReference>
<dbReference type="AlphaFoldDB" id="A0A1Y1USV6"/>
<dbReference type="InterPro" id="IPR007219">
    <property type="entry name" value="XnlR_reg_dom"/>
</dbReference>
<dbReference type="PROSITE" id="PS00463">
    <property type="entry name" value="ZN2_CY6_FUNGAL_1"/>
    <property type="match status" value="1"/>
</dbReference>
<dbReference type="STRING" id="4999.A0A1Y1USV6"/>
<feature type="region of interest" description="Disordered" evidence="3">
    <location>
        <begin position="174"/>
        <end position="194"/>
    </location>
</feature>
<dbReference type="PANTHER" id="PTHR31644">
    <property type="entry name" value="TRANSCRIPTIONAL ACTIVATOR ARO80-RELATED"/>
    <property type="match status" value="1"/>
</dbReference>
<dbReference type="GeneID" id="33554867"/>
<dbReference type="GO" id="GO:0003677">
    <property type="term" value="F:DNA binding"/>
    <property type="evidence" value="ECO:0007669"/>
    <property type="project" value="InterPro"/>
</dbReference>
<evidence type="ECO:0000256" key="3">
    <source>
        <dbReference type="SAM" id="MobiDB-lite"/>
    </source>
</evidence>
<dbReference type="CDD" id="cd12148">
    <property type="entry name" value="fungal_TF_MHR"/>
    <property type="match status" value="1"/>
</dbReference>
<dbReference type="SMART" id="SM00906">
    <property type="entry name" value="Fungal_trans"/>
    <property type="match status" value="1"/>
</dbReference>
<evidence type="ECO:0000256" key="2">
    <source>
        <dbReference type="ARBA" id="ARBA00023242"/>
    </source>
</evidence>